<keyword evidence="3" id="KW-0221">Differentiation</keyword>
<keyword evidence="4" id="KW-0379">Hydroxylation</keyword>
<keyword evidence="8" id="KW-1185">Reference proteome</keyword>
<keyword evidence="6" id="KW-0732">Signal</keyword>
<sequence>MLWISLLLILLHQLNIFNAKMNCKSIPNITFSYSSSSNHPLTTRKELASKVDFTPFFPHPQPNRPRKHSRPAVKLEPPDSAADDVDPLYGVEKRRVPNGPNPLHN</sequence>
<gene>
    <name evidence="7" type="primary">CLE12</name>
    <name evidence="7" type="ORF">SDJN03_06992</name>
</gene>
<evidence type="ECO:0000313" key="8">
    <source>
        <dbReference type="Proteomes" id="UP000685013"/>
    </source>
</evidence>
<feature type="signal peptide" evidence="6">
    <location>
        <begin position="1"/>
        <end position="19"/>
    </location>
</feature>
<evidence type="ECO:0000256" key="1">
    <source>
        <dbReference type="ARBA" id="ARBA00005416"/>
    </source>
</evidence>
<dbReference type="PANTHER" id="PTHR34359:SF28">
    <property type="entry name" value="CLAVATA3_ESR (CLE)-RELATED PROTEIN 12"/>
    <property type="match status" value="1"/>
</dbReference>
<feature type="non-terminal residue" evidence="7">
    <location>
        <position position="1"/>
    </location>
</feature>
<name>A0AAV6NRF5_9ROSI</name>
<dbReference type="AlphaFoldDB" id="A0AAV6NRF5"/>
<keyword evidence="2" id="KW-0217">Developmental protein</keyword>
<dbReference type="GO" id="GO:0030154">
    <property type="term" value="P:cell differentiation"/>
    <property type="evidence" value="ECO:0007669"/>
    <property type="project" value="UniProtKB-KW"/>
</dbReference>
<evidence type="ECO:0000256" key="2">
    <source>
        <dbReference type="ARBA" id="ARBA00022473"/>
    </source>
</evidence>
<dbReference type="PANTHER" id="PTHR34359">
    <property type="entry name" value="CLAVATA3/ESR (CLE)-RELATED PROTEIN 10"/>
    <property type="match status" value="1"/>
</dbReference>
<evidence type="ECO:0000256" key="3">
    <source>
        <dbReference type="ARBA" id="ARBA00022782"/>
    </source>
</evidence>
<feature type="region of interest" description="Disordered" evidence="5">
    <location>
        <begin position="53"/>
        <end position="105"/>
    </location>
</feature>
<dbReference type="EMBL" id="JAGKQH010000004">
    <property type="protein sequence ID" value="KAG6601759.1"/>
    <property type="molecule type" value="Genomic_DNA"/>
</dbReference>
<feature type="chain" id="PRO_5043820708" evidence="6">
    <location>
        <begin position="20"/>
        <end position="105"/>
    </location>
</feature>
<accession>A0AAV6NRF5</accession>
<dbReference type="InterPro" id="IPR039618">
    <property type="entry name" value="CLE9-13"/>
</dbReference>
<organism evidence="7 8">
    <name type="scientific">Cucurbita argyrosperma subsp. sororia</name>
    <dbReference type="NCBI Taxonomy" id="37648"/>
    <lineage>
        <taxon>Eukaryota</taxon>
        <taxon>Viridiplantae</taxon>
        <taxon>Streptophyta</taxon>
        <taxon>Embryophyta</taxon>
        <taxon>Tracheophyta</taxon>
        <taxon>Spermatophyta</taxon>
        <taxon>Magnoliopsida</taxon>
        <taxon>eudicotyledons</taxon>
        <taxon>Gunneridae</taxon>
        <taxon>Pentapetalae</taxon>
        <taxon>rosids</taxon>
        <taxon>fabids</taxon>
        <taxon>Cucurbitales</taxon>
        <taxon>Cucurbitaceae</taxon>
        <taxon>Cucurbiteae</taxon>
        <taxon>Cucurbita</taxon>
    </lineage>
</organism>
<protein>
    <submittedName>
        <fullName evidence="7">CLAVATA3/ESR (CLE)-related protein 12</fullName>
    </submittedName>
</protein>
<evidence type="ECO:0000256" key="4">
    <source>
        <dbReference type="ARBA" id="ARBA00023278"/>
    </source>
</evidence>
<comment type="similarity">
    <text evidence="1">Belongs to the CLV3/ESR signal peptide family.</text>
</comment>
<evidence type="ECO:0000313" key="7">
    <source>
        <dbReference type="EMBL" id="KAG6601759.1"/>
    </source>
</evidence>
<proteinExistence type="inferred from homology"/>
<comment type="caution">
    <text evidence="7">The sequence shown here is derived from an EMBL/GenBank/DDBJ whole genome shotgun (WGS) entry which is preliminary data.</text>
</comment>
<dbReference type="Proteomes" id="UP000685013">
    <property type="component" value="Chromosome 4"/>
</dbReference>
<evidence type="ECO:0000256" key="6">
    <source>
        <dbReference type="SAM" id="SignalP"/>
    </source>
</evidence>
<evidence type="ECO:0000256" key="5">
    <source>
        <dbReference type="SAM" id="MobiDB-lite"/>
    </source>
</evidence>
<reference evidence="7 8" key="1">
    <citation type="journal article" date="2021" name="Hortic Res">
        <title>The domestication of Cucurbita argyrosperma as revealed by the genome of its wild relative.</title>
        <authorList>
            <person name="Barrera-Redondo J."/>
            <person name="Sanchez-de la Vega G."/>
            <person name="Aguirre-Liguori J.A."/>
            <person name="Castellanos-Morales G."/>
            <person name="Gutierrez-Guerrero Y.T."/>
            <person name="Aguirre-Dugua X."/>
            <person name="Aguirre-Planter E."/>
            <person name="Tenaillon M.I."/>
            <person name="Lira-Saade R."/>
            <person name="Eguiarte L.E."/>
        </authorList>
    </citation>
    <scope>NUCLEOTIDE SEQUENCE [LARGE SCALE GENOMIC DNA]</scope>
    <source>
        <strain evidence="7">JBR-2021</strain>
    </source>
</reference>